<dbReference type="EMBL" id="HBUE01001445">
    <property type="protein sequence ID" value="CAG6443823.1"/>
    <property type="molecule type" value="Transcribed_RNA"/>
</dbReference>
<reference evidence="3" key="1">
    <citation type="submission" date="2021-05" db="EMBL/GenBank/DDBJ databases">
        <authorList>
            <person name="Alioto T."/>
            <person name="Alioto T."/>
            <person name="Gomez Garrido J."/>
        </authorList>
    </citation>
    <scope>NUCLEOTIDE SEQUENCE</scope>
</reference>
<dbReference type="AlphaFoldDB" id="A0A8D8I419"/>
<name>A0A8D8I419_CULPI</name>
<evidence type="ECO:0000259" key="2">
    <source>
        <dbReference type="Pfam" id="PF03372"/>
    </source>
</evidence>
<proteinExistence type="predicted"/>
<dbReference type="Pfam" id="PF03372">
    <property type="entry name" value="Exo_endo_phos"/>
    <property type="match status" value="1"/>
</dbReference>
<evidence type="ECO:0000256" key="1">
    <source>
        <dbReference type="SAM" id="MobiDB-lite"/>
    </source>
</evidence>
<dbReference type="InterPro" id="IPR005135">
    <property type="entry name" value="Endo/exonuclease/phosphatase"/>
</dbReference>
<feature type="domain" description="Endonuclease/exonuclease/phosphatase" evidence="2">
    <location>
        <begin position="9"/>
        <end position="84"/>
    </location>
</feature>
<accession>A0A8D8I419</accession>
<dbReference type="EMBL" id="HBUE01232076">
    <property type="protein sequence ID" value="CAG6545401.1"/>
    <property type="molecule type" value="Transcribed_RNA"/>
</dbReference>
<dbReference type="EMBL" id="HBUE01232077">
    <property type="protein sequence ID" value="CAG6545402.1"/>
    <property type="molecule type" value="Transcribed_RNA"/>
</dbReference>
<organism evidence="3">
    <name type="scientific">Culex pipiens</name>
    <name type="common">House mosquito</name>
    <dbReference type="NCBI Taxonomy" id="7175"/>
    <lineage>
        <taxon>Eukaryota</taxon>
        <taxon>Metazoa</taxon>
        <taxon>Ecdysozoa</taxon>
        <taxon>Arthropoda</taxon>
        <taxon>Hexapoda</taxon>
        <taxon>Insecta</taxon>
        <taxon>Pterygota</taxon>
        <taxon>Neoptera</taxon>
        <taxon>Endopterygota</taxon>
        <taxon>Diptera</taxon>
        <taxon>Nematocera</taxon>
        <taxon>Culicoidea</taxon>
        <taxon>Culicidae</taxon>
        <taxon>Culicinae</taxon>
        <taxon>Culicini</taxon>
        <taxon>Culex</taxon>
        <taxon>Culex</taxon>
    </lineage>
</organism>
<feature type="region of interest" description="Disordered" evidence="1">
    <location>
        <begin position="93"/>
        <end position="112"/>
    </location>
</feature>
<dbReference type="GO" id="GO:0003824">
    <property type="term" value="F:catalytic activity"/>
    <property type="evidence" value="ECO:0007669"/>
    <property type="project" value="InterPro"/>
</dbReference>
<protein>
    <submittedName>
        <fullName evidence="3">(northern house mosquito) hypothetical protein</fullName>
    </submittedName>
</protein>
<evidence type="ECO:0000313" key="3">
    <source>
        <dbReference type="EMBL" id="CAG6545402.1"/>
    </source>
</evidence>
<dbReference type="EMBL" id="HBUE01338903">
    <property type="protein sequence ID" value="CAG6597546.1"/>
    <property type="molecule type" value="Transcribed_RNA"/>
</dbReference>
<dbReference type="EMBL" id="HBUE01338904">
    <property type="protein sequence ID" value="CAG6597547.1"/>
    <property type="molecule type" value="Transcribed_RNA"/>
</dbReference>
<sequence length="112" mass="12312">MQCQCPYPVVCLTETWWHSKTDAAEAFGSDYIVYRKDRNAKNSPRNPDGEPKKRGGGVAIAVSKSLKSKILRVRGSAGLEQVWIQMSLGAESGWTQPKAGKSPEMFQNGPTL</sequence>